<comment type="caution">
    <text evidence="9">The sequence shown here is derived from an EMBL/GenBank/DDBJ whole genome shotgun (WGS) entry which is preliminary data.</text>
</comment>
<reference evidence="9 10" key="1">
    <citation type="journal article" date="2018" name="G3 (Bethesda)">
        <title>Phylogenetic and Phylogenomic Definition of Rhizopus Species.</title>
        <authorList>
            <person name="Gryganskyi A.P."/>
            <person name="Golan J."/>
            <person name="Dolatabadi S."/>
            <person name="Mondo S."/>
            <person name="Robb S."/>
            <person name="Idnurm A."/>
            <person name="Muszewska A."/>
            <person name="Steczkiewicz K."/>
            <person name="Masonjones S."/>
            <person name="Liao H.L."/>
            <person name="Gajdeczka M.T."/>
            <person name="Anike F."/>
            <person name="Vuek A."/>
            <person name="Anishchenko I.M."/>
            <person name="Voigt K."/>
            <person name="de Hoog G.S."/>
            <person name="Smith M.E."/>
            <person name="Heitman J."/>
            <person name="Vilgalys R."/>
            <person name="Stajich J.E."/>
        </authorList>
    </citation>
    <scope>NUCLEOTIDE SEQUENCE [LARGE SCALE GENOMIC DNA]</scope>
    <source>
        <strain evidence="9 10">LSU 92-RS-03</strain>
    </source>
</reference>
<dbReference type="GO" id="GO:0160148">
    <property type="term" value="F:tRNA pseudouridine(55) synthase activity"/>
    <property type="evidence" value="ECO:0007669"/>
    <property type="project" value="UniProtKB-EC"/>
</dbReference>
<evidence type="ECO:0000256" key="2">
    <source>
        <dbReference type="ARBA" id="ARBA00008999"/>
    </source>
</evidence>
<proteinExistence type="inferred from homology"/>
<evidence type="ECO:0000256" key="6">
    <source>
        <dbReference type="SAM" id="Phobius"/>
    </source>
</evidence>
<dbReference type="GO" id="GO:0005634">
    <property type="term" value="C:nucleus"/>
    <property type="evidence" value="ECO:0007669"/>
    <property type="project" value="TreeGrafter"/>
</dbReference>
<evidence type="ECO:0000256" key="3">
    <source>
        <dbReference type="ARBA" id="ARBA00012787"/>
    </source>
</evidence>
<dbReference type="SUPFAM" id="SSF55120">
    <property type="entry name" value="Pseudouridine synthase"/>
    <property type="match status" value="1"/>
</dbReference>
<name>A0A367KI72_RHIST</name>
<dbReference type="GO" id="GO:0006400">
    <property type="term" value="P:tRNA modification"/>
    <property type="evidence" value="ECO:0007669"/>
    <property type="project" value="TreeGrafter"/>
</dbReference>
<dbReference type="Pfam" id="PF16198">
    <property type="entry name" value="TruB_C_2"/>
    <property type="match status" value="1"/>
</dbReference>
<sequence length="430" mass="49189">METFFFSKQNSVCDNRLAFCSPSQNETWYQYNFYQFIWNQNQSLFINHDLPNSFDIHLLTISRKSHEQRRRTIKSWFNLTNTNQSLSVQVTDDWFPTPLPAGSTNLTWVMYVFLLGHDAPMDPTSTHMDLEANSFVQLQVIQSPPIPIIKEKFAHKWIIAIVIVASFLVIAATCIIVWLYKNMQKHKKQQQQDCSILSTPDAQMIAEKFRQVLSSSELSDQHRLEVGNDILKRQLALDQDMSVSEVERLLGVGKGCKQLAGFLEGNKEYIVTSQFGQATDTYDTEGKITNIGKTDHLTCGLLEQTLPLFRGHVTQVPPIYSALKIQGKKLYDYARQNIELPEPIKPRQVYIDQLELLDYNNVSKTCVLRVVCGGGTYMRSLVHDLAIAMGTQAHMTELERTHQGQFSLQDAIALDSSFQLKSCIDRLRQQ</sequence>
<keyword evidence="6" id="KW-0472">Membrane</keyword>
<dbReference type="OrthoDB" id="9995526at2759"/>
<dbReference type="STRING" id="4846.A0A367KI72"/>
<dbReference type="GO" id="GO:1990481">
    <property type="term" value="P:mRNA pseudouridine synthesis"/>
    <property type="evidence" value="ECO:0007669"/>
    <property type="project" value="TreeGrafter"/>
</dbReference>
<feature type="transmembrane region" description="Helical" evidence="6">
    <location>
        <begin position="157"/>
        <end position="180"/>
    </location>
</feature>
<dbReference type="Proteomes" id="UP000253551">
    <property type="component" value="Unassembled WGS sequence"/>
</dbReference>
<keyword evidence="6" id="KW-1133">Transmembrane helix</keyword>
<keyword evidence="6" id="KW-0812">Transmembrane</keyword>
<evidence type="ECO:0000256" key="1">
    <source>
        <dbReference type="ARBA" id="ARBA00001166"/>
    </source>
</evidence>
<keyword evidence="4" id="KW-0819">tRNA processing</keyword>
<dbReference type="InterPro" id="IPR002501">
    <property type="entry name" value="PsdUridine_synth_N"/>
</dbReference>
<evidence type="ECO:0000259" key="7">
    <source>
        <dbReference type="Pfam" id="PF01509"/>
    </source>
</evidence>
<dbReference type="Gene3D" id="3.30.2350.10">
    <property type="entry name" value="Pseudouridine synthase"/>
    <property type="match status" value="1"/>
</dbReference>
<keyword evidence="5" id="KW-0413">Isomerase</keyword>
<dbReference type="InterPro" id="IPR020103">
    <property type="entry name" value="PsdUridine_synth_cat_dom_sf"/>
</dbReference>
<evidence type="ECO:0000256" key="5">
    <source>
        <dbReference type="ARBA" id="ARBA00023235"/>
    </source>
</evidence>
<evidence type="ECO:0000313" key="10">
    <source>
        <dbReference type="Proteomes" id="UP000253551"/>
    </source>
</evidence>
<evidence type="ECO:0000313" key="9">
    <source>
        <dbReference type="EMBL" id="RCI01859.1"/>
    </source>
</evidence>
<feature type="domain" description="tRNA pseudouridylate synthase B C-terminal" evidence="8">
    <location>
        <begin position="379"/>
        <end position="415"/>
    </location>
</feature>
<dbReference type="EMBL" id="PJQM01001635">
    <property type="protein sequence ID" value="RCI01859.1"/>
    <property type="molecule type" value="Genomic_DNA"/>
</dbReference>
<evidence type="ECO:0000256" key="4">
    <source>
        <dbReference type="ARBA" id="ARBA00022694"/>
    </source>
</evidence>
<evidence type="ECO:0000259" key="8">
    <source>
        <dbReference type="Pfam" id="PF16198"/>
    </source>
</evidence>
<dbReference type="InterPro" id="IPR014780">
    <property type="entry name" value="tRNA_psdUridine_synth_TruB"/>
</dbReference>
<protein>
    <recommendedName>
        <fullName evidence="3">tRNA pseudouridine(55) synthase</fullName>
        <ecNumber evidence="3">5.4.99.25</ecNumber>
    </recommendedName>
</protein>
<feature type="domain" description="Pseudouridine synthase II N-terminal" evidence="7">
    <location>
        <begin position="250"/>
        <end position="378"/>
    </location>
</feature>
<dbReference type="GO" id="GO:0003723">
    <property type="term" value="F:RNA binding"/>
    <property type="evidence" value="ECO:0007669"/>
    <property type="project" value="InterPro"/>
</dbReference>
<dbReference type="PANTHER" id="PTHR13767:SF2">
    <property type="entry name" value="PSEUDOURIDYLATE SYNTHASE TRUB1"/>
    <property type="match status" value="1"/>
</dbReference>
<dbReference type="PANTHER" id="PTHR13767">
    <property type="entry name" value="TRNA-PSEUDOURIDINE SYNTHASE"/>
    <property type="match status" value="1"/>
</dbReference>
<gene>
    <name evidence="9" type="ORF">CU098_006181</name>
</gene>
<dbReference type="Pfam" id="PF01509">
    <property type="entry name" value="TruB_N"/>
    <property type="match status" value="1"/>
</dbReference>
<dbReference type="AlphaFoldDB" id="A0A367KI72"/>
<comment type="similarity">
    <text evidence="2">Belongs to the pseudouridine synthase TruB family.</text>
</comment>
<comment type="catalytic activity">
    <reaction evidence="1">
        <text>a uridine in mRNA = a pseudouridine in mRNA</text>
        <dbReference type="Rhea" id="RHEA:56644"/>
        <dbReference type="Rhea" id="RHEA-COMP:14658"/>
        <dbReference type="Rhea" id="RHEA-COMP:14659"/>
        <dbReference type="ChEBI" id="CHEBI:65314"/>
        <dbReference type="ChEBI" id="CHEBI:65315"/>
    </reaction>
</comment>
<accession>A0A367KI72</accession>
<keyword evidence="10" id="KW-1185">Reference proteome</keyword>
<organism evidence="9 10">
    <name type="scientific">Rhizopus stolonifer</name>
    <name type="common">Rhizopus nigricans</name>
    <dbReference type="NCBI Taxonomy" id="4846"/>
    <lineage>
        <taxon>Eukaryota</taxon>
        <taxon>Fungi</taxon>
        <taxon>Fungi incertae sedis</taxon>
        <taxon>Mucoromycota</taxon>
        <taxon>Mucoromycotina</taxon>
        <taxon>Mucoromycetes</taxon>
        <taxon>Mucorales</taxon>
        <taxon>Mucorineae</taxon>
        <taxon>Rhizopodaceae</taxon>
        <taxon>Rhizopus</taxon>
    </lineage>
</organism>
<dbReference type="EC" id="5.4.99.25" evidence="3"/>
<dbReference type="InterPro" id="IPR032819">
    <property type="entry name" value="TruB_C"/>
</dbReference>